<dbReference type="Proteomes" id="UP000594034">
    <property type="component" value="Chromosome"/>
</dbReference>
<organism evidence="3 4">
    <name type="scientific">Aeromonas simiae</name>
    <dbReference type="NCBI Taxonomy" id="218936"/>
    <lineage>
        <taxon>Bacteria</taxon>
        <taxon>Pseudomonadati</taxon>
        <taxon>Pseudomonadota</taxon>
        <taxon>Gammaproteobacteria</taxon>
        <taxon>Aeromonadales</taxon>
        <taxon>Aeromonadaceae</taxon>
        <taxon>Aeromonas</taxon>
    </lineage>
</organism>
<dbReference type="RefSeq" id="WP_193003291.1">
    <property type="nucleotide sequence ID" value="NZ_CP040449.1"/>
</dbReference>
<evidence type="ECO:0000313" key="3">
    <source>
        <dbReference type="EMBL" id="QFI53716.1"/>
    </source>
</evidence>
<name>A0A5J6WRH2_9GAMM</name>
<dbReference type="EMBL" id="CP040449">
    <property type="protein sequence ID" value="QFI53716.1"/>
    <property type="molecule type" value="Genomic_DNA"/>
</dbReference>
<keyword evidence="4" id="KW-1185">Reference proteome</keyword>
<feature type="compositionally biased region" description="Low complexity" evidence="1">
    <location>
        <begin position="46"/>
        <end position="62"/>
    </location>
</feature>
<dbReference type="InterPro" id="IPR007340">
    <property type="entry name" value="LysM_Opacity-associatedA"/>
</dbReference>
<dbReference type="Pfam" id="PF04225">
    <property type="entry name" value="LysM_OapA"/>
    <property type="match status" value="1"/>
</dbReference>
<feature type="domain" description="Opacity-associated protein A LysM-like" evidence="2">
    <location>
        <begin position="142"/>
        <end position="221"/>
    </location>
</feature>
<dbReference type="GO" id="GO:0042834">
    <property type="term" value="F:peptidoglycan binding"/>
    <property type="evidence" value="ECO:0007669"/>
    <property type="project" value="InterPro"/>
</dbReference>
<evidence type="ECO:0000256" key="1">
    <source>
        <dbReference type="SAM" id="MobiDB-lite"/>
    </source>
</evidence>
<dbReference type="KEGG" id="asim:FE240_02720"/>
<proteinExistence type="predicted"/>
<gene>
    <name evidence="3" type="ORF">FE240_02720</name>
</gene>
<feature type="region of interest" description="Disordered" evidence="1">
    <location>
        <begin position="39"/>
        <end position="68"/>
    </location>
</feature>
<evidence type="ECO:0000313" key="4">
    <source>
        <dbReference type="Proteomes" id="UP000594034"/>
    </source>
</evidence>
<evidence type="ECO:0000259" key="2">
    <source>
        <dbReference type="Pfam" id="PF04225"/>
    </source>
</evidence>
<accession>A0A5J6WRH2</accession>
<feature type="region of interest" description="Disordered" evidence="1">
    <location>
        <begin position="1"/>
        <end position="26"/>
    </location>
</feature>
<feature type="compositionally biased region" description="Basic residues" evidence="1">
    <location>
        <begin position="9"/>
        <end position="19"/>
    </location>
</feature>
<protein>
    <submittedName>
        <fullName evidence="3">Opacity-associated protein A</fullName>
    </submittedName>
</protein>
<sequence>MPTPDRRPRGQHRRARQGRRAPAEGSLLQRIQIMMKDWRQARQERAAGAAKPSASRSSANARGNWLDKSPLPRRHTLGLLILLPLWLILLAWQPSDELPATAAAPSGSLEVPLAVPVQAARTSDGQPQKPVKSVEQLPAGWQWLDHEIGGGETLFAVFRKYQLPGAELSRLVAIEGPDRPLTRLQSGKTVNILLDNNRRIQRVEIRSHDEPIYRYVRENEGFAQKEIPAS</sequence>
<reference evidence="3 4" key="1">
    <citation type="submission" date="2019-05" db="EMBL/GenBank/DDBJ databases">
        <title>OXA-830, a novel chromosomally encoded expanded-spectrum class D beta-lactamase in Aeromonas simiae.</title>
        <authorList>
            <person name="Zhou W."/>
            <person name="Chen Q."/>
        </authorList>
    </citation>
    <scope>NUCLEOTIDE SEQUENCE [LARGE SCALE GENOMIC DNA]</scope>
    <source>
        <strain evidence="3 4">A6</strain>
    </source>
</reference>
<dbReference type="Gene3D" id="3.10.450.350">
    <property type="match status" value="1"/>
</dbReference>
<dbReference type="AlphaFoldDB" id="A0A5J6WRH2"/>